<dbReference type="InterPro" id="IPR016047">
    <property type="entry name" value="M23ase_b-sheet_dom"/>
</dbReference>
<protein>
    <submittedName>
        <fullName evidence="2">LysM peptidoglycan-binding domain-containing protein</fullName>
    </submittedName>
</protein>
<feature type="domain" description="LysM" evidence="1">
    <location>
        <begin position="95"/>
        <end position="139"/>
    </location>
</feature>
<dbReference type="InterPro" id="IPR036779">
    <property type="entry name" value="LysM_dom_sf"/>
</dbReference>
<evidence type="ECO:0000313" key="2">
    <source>
        <dbReference type="EMBL" id="RZO20673.1"/>
    </source>
</evidence>
<dbReference type="EMBL" id="SHBP01000003">
    <property type="protein sequence ID" value="RZO20673.1"/>
    <property type="molecule type" value="Genomic_DNA"/>
</dbReference>
<dbReference type="Pfam" id="PF01476">
    <property type="entry name" value="LysM"/>
    <property type="match status" value="2"/>
</dbReference>
<gene>
    <name evidence="2" type="ORF">EVB03_02890</name>
</gene>
<feature type="domain" description="LysM" evidence="1">
    <location>
        <begin position="36"/>
        <end position="80"/>
    </location>
</feature>
<evidence type="ECO:0000313" key="3">
    <source>
        <dbReference type="Proteomes" id="UP000315889"/>
    </source>
</evidence>
<dbReference type="InterPro" id="IPR011055">
    <property type="entry name" value="Dup_hybrid_motif"/>
</dbReference>
<dbReference type="PROSITE" id="PS51257">
    <property type="entry name" value="PROKAR_LIPOPROTEIN"/>
    <property type="match status" value="1"/>
</dbReference>
<evidence type="ECO:0000259" key="1">
    <source>
        <dbReference type="PROSITE" id="PS51782"/>
    </source>
</evidence>
<dbReference type="SUPFAM" id="SSF51261">
    <property type="entry name" value="Duplicated hybrid motif"/>
    <property type="match status" value="1"/>
</dbReference>
<dbReference type="InterPro" id="IPR050570">
    <property type="entry name" value="Cell_wall_metabolism_enzyme"/>
</dbReference>
<dbReference type="Proteomes" id="UP000315889">
    <property type="component" value="Unassembled WGS sequence"/>
</dbReference>
<dbReference type="PROSITE" id="PS51782">
    <property type="entry name" value="LYSM"/>
    <property type="match status" value="2"/>
</dbReference>
<dbReference type="SUPFAM" id="SSF54106">
    <property type="entry name" value="LysM domain"/>
    <property type="match status" value="1"/>
</dbReference>
<dbReference type="PANTHER" id="PTHR21666:SF270">
    <property type="entry name" value="MUREIN HYDROLASE ACTIVATOR ENVC"/>
    <property type="match status" value="1"/>
</dbReference>
<dbReference type="InterPro" id="IPR018392">
    <property type="entry name" value="LysM"/>
</dbReference>
<organism evidence="2 3">
    <name type="scientific">SAR92 clade bacterium</name>
    <dbReference type="NCBI Taxonomy" id="2315479"/>
    <lineage>
        <taxon>Bacteria</taxon>
        <taxon>Pseudomonadati</taxon>
        <taxon>Pseudomonadota</taxon>
        <taxon>Gammaproteobacteria</taxon>
        <taxon>Cellvibrionales</taxon>
        <taxon>Porticoccaceae</taxon>
        <taxon>SAR92 clade</taxon>
    </lineage>
</organism>
<dbReference type="CDD" id="cd12797">
    <property type="entry name" value="M23_peptidase"/>
    <property type="match status" value="1"/>
</dbReference>
<comment type="caution">
    <text evidence="2">The sequence shown here is derived from an EMBL/GenBank/DDBJ whole genome shotgun (WGS) entry which is preliminary data.</text>
</comment>
<dbReference type="GO" id="GO:0004222">
    <property type="term" value="F:metalloendopeptidase activity"/>
    <property type="evidence" value="ECO:0007669"/>
    <property type="project" value="TreeGrafter"/>
</dbReference>
<dbReference type="Gene3D" id="3.10.350.10">
    <property type="entry name" value="LysM domain"/>
    <property type="match status" value="2"/>
</dbReference>
<sequence length="291" mass="32515">MRKEIFVWLFSLLVVSCSNNPASVTDRSQPPSIRIKSHQVDVGETLYSIAWRYDLNVVDLANANSLYEPYIINPGQELTLLVSLKKYSGTPNPKKRYKVRAGDTLFSIATKHGLDVKTLANINNLDSPYIITPNQILALDEKNVTITQTREQLTSTARDQRTNPVTRPKSVVYAKNWQWKWPVKAEVLEPFNPKNLQKGISLKASSNAKVNPAAPGNVVYAGEGLRGYGKLIIIKHSDMLLSAYANNEELLVRVGQSVDQTDVISSLGVDGTMYFEIRKDGNPVNPINYLR</sequence>
<dbReference type="CDD" id="cd00118">
    <property type="entry name" value="LysM"/>
    <property type="match status" value="2"/>
</dbReference>
<dbReference type="SMART" id="SM00257">
    <property type="entry name" value="LysM"/>
    <property type="match status" value="2"/>
</dbReference>
<dbReference type="Gene3D" id="2.70.70.10">
    <property type="entry name" value="Glucose Permease (Domain IIA)"/>
    <property type="match status" value="1"/>
</dbReference>
<accession>A0A520MHI5</accession>
<name>A0A520MHI5_9GAMM</name>
<dbReference type="AlphaFoldDB" id="A0A520MHI5"/>
<dbReference type="Pfam" id="PF01551">
    <property type="entry name" value="Peptidase_M23"/>
    <property type="match status" value="1"/>
</dbReference>
<proteinExistence type="predicted"/>
<reference evidence="2 3" key="1">
    <citation type="submission" date="2019-02" db="EMBL/GenBank/DDBJ databases">
        <title>Prokaryotic population dynamics and viral predation in marine succession experiment using metagenomics: the confinement effect.</title>
        <authorList>
            <person name="Haro-Moreno J.M."/>
            <person name="Rodriguez-Valera F."/>
            <person name="Lopez-Perez M."/>
        </authorList>
    </citation>
    <scope>NUCLEOTIDE SEQUENCE [LARGE SCALE GENOMIC DNA]</scope>
    <source>
        <strain evidence="2">MED-G170</strain>
    </source>
</reference>
<dbReference type="PANTHER" id="PTHR21666">
    <property type="entry name" value="PEPTIDASE-RELATED"/>
    <property type="match status" value="1"/>
</dbReference>